<organism evidence="3 4">
    <name type="scientific">Lachancea fermentati</name>
    <name type="common">Zygosaccharomyces fermentati</name>
    <dbReference type="NCBI Taxonomy" id="4955"/>
    <lineage>
        <taxon>Eukaryota</taxon>
        <taxon>Fungi</taxon>
        <taxon>Dikarya</taxon>
        <taxon>Ascomycota</taxon>
        <taxon>Saccharomycotina</taxon>
        <taxon>Saccharomycetes</taxon>
        <taxon>Saccharomycetales</taxon>
        <taxon>Saccharomycetaceae</taxon>
        <taxon>Lachancea</taxon>
    </lineage>
</organism>
<dbReference type="Proteomes" id="UP000190831">
    <property type="component" value="Chromosome F"/>
</dbReference>
<dbReference type="STRING" id="4955.A0A1G4MFD1"/>
<proteinExistence type="predicted"/>
<accession>A0A1G4MFD1</accession>
<dbReference type="OrthoDB" id="433955at2759"/>
<evidence type="ECO:0000313" key="4">
    <source>
        <dbReference type="Proteomes" id="UP000190831"/>
    </source>
</evidence>
<dbReference type="GO" id="GO:0008757">
    <property type="term" value="F:S-adenosylmethionine-dependent methyltransferase activity"/>
    <property type="evidence" value="ECO:0007669"/>
    <property type="project" value="UniProtKB-ARBA"/>
</dbReference>
<dbReference type="PANTHER" id="PTHR14614">
    <property type="entry name" value="HEPATOCELLULAR CARCINOMA-ASSOCIATED ANTIGEN"/>
    <property type="match status" value="1"/>
</dbReference>
<dbReference type="SUPFAM" id="SSF53335">
    <property type="entry name" value="S-adenosyl-L-methionine-dependent methyltransferases"/>
    <property type="match status" value="1"/>
</dbReference>
<dbReference type="PANTHER" id="PTHR14614:SF156">
    <property type="entry name" value="PROTEIN-LYSINE N-METHYLTRANSFERASE EFM2"/>
    <property type="match status" value="1"/>
</dbReference>
<dbReference type="AlphaFoldDB" id="A0A1G4MFD1"/>
<sequence length="414" mass="46400">MFDPLDFISNESSSFHSPKGEDNTSSLVSNTECSAAEVVTETDGPVIDDIDIDAPIQVIDLPYVQLAPSEVVLTVLLLLKPGVSVNFGQEKRVTKQSSDSICNEKNIPPKYLKATVKWYEHMGNLNLNSKDKICTKIPRLGICQSSPELLGYYTNILSKYNKMDSNDKVVENILQEVSCRISEKCGRTAQPSMTREFQIDNLDCLIKLHEPSLTSDNLGLKTWGASLILSQKICSNFPQIKCCRGSKRVLELGAGTGLVGIAFAHKSLEIDLHSQYVIYLTDLPEILPNLRKNVEINDLNLTGKVHADVLDWTNSTPFVEKYGGDKFDIILIADPIYSPEHPKWVVDMIVEFLAKSGKVFLEVPVRAKYSKERQQLWDLLESHGLCGIVEEIDEGLDDWGNVKYIYKEIVWKST</sequence>
<dbReference type="InterPro" id="IPR019410">
    <property type="entry name" value="Methyltransf_16"/>
</dbReference>
<evidence type="ECO:0000256" key="1">
    <source>
        <dbReference type="ARBA" id="ARBA00022679"/>
    </source>
</evidence>
<evidence type="ECO:0000313" key="3">
    <source>
        <dbReference type="EMBL" id="SCW02518.1"/>
    </source>
</evidence>
<dbReference type="OMA" id="DDFGEMK"/>
<keyword evidence="4" id="KW-1185">Reference proteome</keyword>
<gene>
    <name evidence="3" type="ORF">LAFE_0F08196G</name>
</gene>
<dbReference type="GO" id="GO:0005829">
    <property type="term" value="C:cytosol"/>
    <property type="evidence" value="ECO:0007669"/>
    <property type="project" value="TreeGrafter"/>
</dbReference>
<dbReference type="CDD" id="cd02440">
    <property type="entry name" value="AdoMet_MTases"/>
    <property type="match status" value="1"/>
</dbReference>
<evidence type="ECO:0000256" key="2">
    <source>
        <dbReference type="SAM" id="MobiDB-lite"/>
    </source>
</evidence>
<keyword evidence="1" id="KW-0808">Transferase</keyword>
<dbReference type="Gene3D" id="3.40.50.150">
    <property type="entry name" value="Vaccinia Virus protein VP39"/>
    <property type="match status" value="1"/>
</dbReference>
<dbReference type="EMBL" id="LT598490">
    <property type="protein sequence ID" value="SCW02518.1"/>
    <property type="molecule type" value="Genomic_DNA"/>
</dbReference>
<feature type="region of interest" description="Disordered" evidence="2">
    <location>
        <begin position="1"/>
        <end position="28"/>
    </location>
</feature>
<dbReference type="InterPro" id="IPR029063">
    <property type="entry name" value="SAM-dependent_MTases_sf"/>
</dbReference>
<protein>
    <submittedName>
        <fullName evidence="3">LAFE_0F08196g1_1</fullName>
    </submittedName>
</protein>
<name>A0A1G4MFD1_LACFM</name>
<dbReference type="Pfam" id="PF10294">
    <property type="entry name" value="Methyltransf_16"/>
    <property type="match status" value="1"/>
</dbReference>
<reference evidence="4" key="1">
    <citation type="submission" date="2016-03" db="EMBL/GenBank/DDBJ databases">
        <authorList>
            <person name="Devillers H."/>
        </authorList>
    </citation>
    <scope>NUCLEOTIDE SEQUENCE [LARGE SCALE GENOMIC DNA]</scope>
</reference>